<dbReference type="AlphaFoldDB" id="A0A328BJ54"/>
<feature type="domain" description="HTH merR-type" evidence="2">
    <location>
        <begin position="17"/>
        <end position="79"/>
    </location>
</feature>
<evidence type="ECO:0000256" key="1">
    <source>
        <dbReference type="ARBA" id="ARBA00023125"/>
    </source>
</evidence>
<sequence>MTRENIHHLPRLGMAGAMRLFGLTARALRFYEEKGLVEARRDRLNARYYDPVARGRLEWIARLRKAGVSLPDIEDVLNAEDDGGQGHACATAKLERRREQLTAELGRLNEVLAELQAPRSDGAARRLGRA</sequence>
<dbReference type="SUPFAM" id="SSF46955">
    <property type="entry name" value="Putative DNA-binding domain"/>
    <property type="match status" value="1"/>
</dbReference>
<dbReference type="Pfam" id="PF13411">
    <property type="entry name" value="MerR_1"/>
    <property type="match status" value="1"/>
</dbReference>
<dbReference type="InterPro" id="IPR009061">
    <property type="entry name" value="DNA-bd_dom_put_sf"/>
</dbReference>
<dbReference type="Proteomes" id="UP000249524">
    <property type="component" value="Unassembled WGS sequence"/>
</dbReference>
<dbReference type="PANTHER" id="PTHR30204:SF97">
    <property type="entry name" value="MERR FAMILY REGULATORY PROTEIN"/>
    <property type="match status" value="1"/>
</dbReference>
<evidence type="ECO:0000313" key="3">
    <source>
        <dbReference type="EMBL" id="RAK67340.1"/>
    </source>
</evidence>
<dbReference type="CDD" id="cd00592">
    <property type="entry name" value="HTH_MerR-like"/>
    <property type="match status" value="1"/>
</dbReference>
<dbReference type="PANTHER" id="PTHR30204">
    <property type="entry name" value="REDOX-CYCLING DRUG-SENSING TRANSCRIPTIONAL ACTIVATOR SOXR"/>
    <property type="match status" value="1"/>
</dbReference>
<keyword evidence="1" id="KW-0238">DNA-binding</keyword>
<name>A0A328BJ54_9CAUL</name>
<dbReference type="InterPro" id="IPR000551">
    <property type="entry name" value="MerR-type_HTH_dom"/>
</dbReference>
<evidence type="ECO:0000259" key="2">
    <source>
        <dbReference type="PROSITE" id="PS50937"/>
    </source>
</evidence>
<comment type="caution">
    <text evidence="3">The sequence shown here is derived from an EMBL/GenBank/DDBJ whole genome shotgun (WGS) entry which is preliminary data.</text>
</comment>
<dbReference type="RefSeq" id="WP_111274951.1">
    <property type="nucleotide sequence ID" value="NZ_QFYS01000002.1"/>
</dbReference>
<dbReference type="GO" id="GO:0003700">
    <property type="term" value="F:DNA-binding transcription factor activity"/>
    <property type="evidence" value="ECO:0007669"/>
    <property type="project" value="InterPro"/>
</dbReference>
<reference evidence="3 4" key="1">
    <citation type="submission" date="2018-05" db="EMBL/GenBank/DDBJ databases">
        <authorList>
            <person name="Lanie J.A."/>
            <person name="Ng W.-L."/>
            <person name="Kazmierczak K.M."/>
            <person name="Andrzejewski T.M."/>
            <person name="Davidsen T.M."/>
            <person name="Wayne K.J."/>
            <person name="Tettelin H."/>
            <person name="Glass J.I."/>
            <person name="Rusch D."/>
            <person name="Podicherti R."/>
            <person name="Tsui H.-C.T."/>
            <person name="Winkler M.E."/>
        </authorList>
    </citation>
    <scope>NUCLEOTIDE SEQUENCE [LARGE SCALE GENOMIC DNA]</scope>
    <source>
        <strain evidence="3 4">BUT-10</strain>
    </source>
</reference>
<dbReference type="OrthoDB" id="9803659at2"/>
<organism evidence="3 4">
    <name type="scientific">Phenylobacterium kunshanense</name>
    <dbReference type="NCBI Taxonomy" id="1445034"/>
    <lineage>
        <taxon>Bacteria</taxon>
        <taxon>Pseudomonadati</taxon>
        <taxon>Pseudomonadota</taxon>
        <taxon>Alphaproteobacteria</taxon>
        <taxon>Caulobacterales</taxon>
        <taxon>Caulobacteraceae</taxon>
        <taxon>Phenylobacterium</taxon>
    </lineage>
</organism>
<dbReference type="Gene3D" id="1.10.1660.10">
    <property type="match status" value="1"/>
</dbReference>
<evidence type="ECO:0000313" key="4">
    <source>
        <dbReference type="Proteomes" id="UP000249524"/>
    </source>
</evidence>
<protein>
    <submittedName>
        <fullName evidence="3">Transcriptional regulator</fullName>
    </submittedName>
</protein>
<dbReference type="GO" id="GO:0003677">
    <property type="term" value="F:DNA binding"/>
    <property type="evidence" value="ECO:0007669"/>
    <property type="project" value="UniProtKB-KW"/>
</dbReference>
<gene>
    <name evidence="3" type="ORF">DJ019_05285</name>
</gene>
<dbReference type="InterPro" id="IPR047057">
    <property type="entry name" value="MerR_fam"/>
</dbReference>
<dbReference type="PROSITE" id="PS50937">
    <property type="entry name" value="HTH_MERR_2"/>
    <property type="match status" value="1"/>
</dbReference>
<keyword evidence="4" id="KW-1185">Reference proteome</keyword>
<dbReference type="EMBL" id="QFYS01000002">
    <property type="protein sequence ID" value="RAK67340.1"/>
    <property type="molecule type" value="Genomic_DNA"/>
</dbReference>
<proteinExistence type="predicted"/>
<accession>A0A328BJ54</accession>
<dbReference type="SMART" id="SM00422">
    <property type="entry name" value="HTH_MERR"/>
    <property type="match status" value="1"/>
</dbReference>